<dbReference type="InterPro" id="IPR058473">
    <property type="entry name" value="DUF8159"/>
</dbReference>
<dbReference type="AlphaFoldDB" id="A0A4P8WFW3"/>
<feature type="coiled-coil region" evidence="1">
    <location>
        <begin position="79"/>
        <end position="113"/>
    </location>
</feature>
<evidence type="ECO:0000259" key="2">
    <source>
        <dbReference type="Pfam" id="PF26490"/>
    </source>
</evidence>
<evidence type="ECO:0000256" key="1">
    <source>
        <dbReference type="SAM" id="Coils"/>
    </source>
</evidence>
<reference evidence="4" key="1">
    <citation type="submission" date="2019-05" db="EMBL/GenBank/DDBJ databases">
        <title>Genome sequence and methylation pattern of the halophilic Archaeon Natrinema versiforme BOL5-4.</title>
        <authorList>
            <person name="DasSarma P."/>
            <person name="Anton B.P."/>
            <person name="DasSarma S.L."/>
            <person name="Martinez F.L."/>
            <person name="Guzman D."/>
            <person name="Roberts R.J."/>
            <person name="DasSarma S."/>
        </authorList>
    </citation>
    <scope>NUCLEOTIDE SEQUENCE [LARGE SCALE GENOMIC DNA]</scope>
    <source>
        <strain evidence="4">BOL5-4</strain>
    </source>
</reference>
<organism evidence="3 4">
    <name type="scientific">Natrinema versiforme</name>
    <dbReference type="NCBI Taxonomy" id="88724"/>
    <lineage>
        <taxon>Archaea</taxon>
        <taxon>Methanobacteriati</taxon>
        <taxon>Methanobacteriota</taxon>
        <taxon>Stenosarchaea group</taxon>
        <taxon>Halobacteria</taxon>
        <taxon>Halobacteriales</taxon>
        <taxon>Natrialbaceae</taxon>
        <taxon>Natrinema</taxon>
    </lineage>
</organism>
<dbReference type="RefSeq" id="WP_138244732.1">
    <property type="nucleotide sequence ID" value="NZ_CP040330.1"/>
</dbReference>
<sequence>MNRRTLLKRGGIGITAVVAVSGCTEETLEEAETRPPFLDDVNVEELELPVHQQLDVVEEGVLRAENAEIENVSGLETFLDEQEILVEDLSETEKIIEEKLEIEREDVEVIENEPHGEGKVLELEFVQPARTETGSLDAVGVIAGGYASLTNTGYDTELLEATVLDESQQSFATFHVLIEWAEAYNEGTITAREYGNKPWMSTKSE</sequence>
<keyword evidence="1" id="KW-0175">Coiled coil</keyword>
<proteinExistence type="predicted"/>
<dbReference type="Proteomes" id="UP000302218">
    <property type="component" value="Chromosome"/>
</dbReference>
<name>A0A4P8WFW3_9EURY</name>
<gene>
    <name evidence="3" type="ORF">FEJ81_07650</name>
</gene>
<dbReference type="Pfam" id="PF26490">
    <property type="entry name" value="DUF8159"/>
    <property type="match status" value="1"/>
</dbReference>
<dbReference type="OrthoDB" id="204894at2157"/>
<evidence type="ECO:0000313" key="3">
    <source>
        <dbReference type="EMBL" id="QCS42238.1"/>
    </source>
</evidence>
<protein>
    <recommendedName>
        <fullName evidence="2">DUF8159 domain-containing protein</fullName>
    </recommendedName>
</protein>
<dbReference type="PROSITE" id="PS51257">
    <property type="entry name" value="PROKAR_LIPOPROTEIN"/>
    <property type="match status" value="1"/>
</dbReference>
<dbReference type="GeneID" id="40265137"/>
<dbReference type="KEGG" id="nvr:FEJ81_07650"/>
<feature type="domain" description="DUF8159" evidence="2">
    <location>
        <begin position="70"/>
        <end position="203"/>
    </location>
</feature>
<evidence type="ECO:0000313" key="4">
    <source>
        <dbReference type="Proteomes" id="UP000302218"/>
    </source>
</evidence>
<dbReference type="EMBL" id="CP040330">
    <property type="protein sequence ID" value="QCS42238.1"/>
    <property type="molecule type" value="Genomic_DNA"/>
</dbReference>
<accession>A0A4P8WFW3</accession>